<dbReference type="AlphaFoldDB" id="A0A8C5X1D4"/>
<protein>
    <submittedName>
        <fullName evidence="2">Uncharacterized protein</fullName>
    </submittedName>
</protein>
<proteinExistence type="predicted"/>
<keyword evidence="1" id="KW-0732">Signal</keyword>
<keyword evidence="3" id="KW-1185">Reference proteome</keyword>
<evidence type="ECO:0000313" key="2">
    <source>
        <dbReference type="Ensembl" id="ENSMCSP00000003391.1"/>
    </source>
</evidence>
<accession>A0A8C5X1D4</accession>
<evidence type="ECO:0000256" key="1">
    <source>
        <dbReference type="SAM" id="SignalP"/>
    </source>
</evidence>
<dbReference type="Proteomes" id="UP000694560">
    <property type="component" value="Unplaced"/>
</dbReference>
<name>A0A8C5X1D4_9PASS</name>
<organism evidence="2 3">
    <name type="scientific">Malurus cyaneus samueli</name>
    <dbReference type="NCBI Taxonomy" id="2593467"/>
    <lineage>
        <taxon>Eukaryota</taxon>
        <taxon>Metazoa</taxon>
        <taxon>Chordata</taxon>
        <taxon>Craniata</taxon>
        <taxon>Vertebrata</taxon>
        <taxon>Euteleostomi</taxon>
        <taxon>Archelosauria</taxon>
        <taxon>Archosauria</taxon>
        <taxon>Dinosauria</taxon>
        <taxon>Saurischia</taxon>
        <taxon>Theropoda</taxon>
        <taxon>Coelurosauria</taxon>
        <taxon>Aves</taxon>
        <taxon>Neognathae</taxon>
        <taxon>Neoaves</taxon>
        <taxon>Telluraves</taxon>
        <taxon>Australaves</taxon>
        <taxon>Passeriformes</taxon>
        <taxon>Meliphagoidea</taxon>
        <taxon>Maluridae</taxon>
        <taxon>Malurus</taxon>
    </lineage>
</organism>
<sequence>MFCLLVPFSSLGSSLMYPGNTTEPEAELSYDTVNQGKSSAGIGGLKVVCVYCSNHGSVNQIPSFFMVCMILFC</sequence>
<feature type="chain" id="PRO_5034211771" evidence="1">
    <location>
        <begin position="17"/>
        <end position="73"/>
    </location>
</feature>
<reference evidence="2" key="1">
    <citation type="submission" date="2025-08" db="UniProtKB">
        <authorList>
            <consortium name="Ensembl"/>
        </authorList>
    </citation>
    <scope>IDENTIFICATION</scope>
</reference>
<evidence type="ECO:0000313" key="3">
    <source>
        <dbReference type="Proteomes" id="UP000694560"/>
    </source>
</evidence>
<dbReference type="Ensembl" id="ENSMCST00000003464.1">
    <property type="protein sequence ID" value="ENSMCSP00000003391.1"/>
    <property type="gene ID" value="ENSMCSG00000002439.1"/>
</dbReference>
<reference evidence="2" key="2">
    <citation type="submission" date="2025-09" db="UniProtKB">
        <authorList>
            <consortium name="Ensembl"/>
        </authorList>
    </citation>
    <scope>IDENTIFICATION</scope>
</reference>
<feature type="signal peptide" evidence="1">
    <location>
        <begin position="1"/>
        <end position="16"/>
    </location>
</feature>